<keyword evidence="7 12" id="KW-0489">Methyltransferase</keyword>
<proteinExistence type="inferred from homology"/>
<evidence type="ECO:0000259" key="13">
    <source>
        <dbReference type="Pfam" id="PF04452"/>
    </source>
</evidence>
<dbReference type="SUPFAM" id="SSF88697">
    <property type="entry name" value="PUA domain-like"/>
    <property type="match status" value="1"/>
</dbReference>
<dbReference type="GO" id="GO:0005737">
    <property type="term" value="C:cytoplasm"/>
    <property type="evidence" value="ECO:0007669"/>
    <property type="project" value="UniProtKB-SubCell"/>
</dbReference>
<dbReference type="EC" id="2.1.1.193" evidence="3 12"/>
<dbReference type="EMBL" id="QYUN01000002">
    <property type="protein sequence ID" value="RJG05564.1"/>
    <property type="molecule type" value="Genomic_DNA"/>
</dbReference>
<evidence type="ECO:0000313" key="15">
    <source>
        <dbReference type="EMBL" id="RJG05564.1"/>
    </source>
</evidence>
<gene>
    <name evidence="15" type="ORF">D3870_05630</name>
</gene>
<accession>A0A418WZ91</accession>
<evidence type="ECO:0000256" key="7">
    <source>
        <dbReference type="ARBA" id="ARBA00022603"/>
    </source>
</evidence>
<evidence type="ECO:0000259" key="14">
    <source>
        <dbReference type="Pfam" id="PF20260"/>
    </source>
</evidence>
<dbReference type="RefSeq" id="WP_119737374.1">
    <property type="nucleotide sequence ID" value="NZ_QYUN01000002.1"/>
</dbReference>
<dbReference type="InterPro" id="IPR006700">
    <property type="entry name" value="RsmE"/>
</dbReference>
<keyword evidence="16" id="KW-1185">Reference proteome</keyword>
<evidence type="ECO:0000256" key="9">
    <source>
        <dbReference type="ARBA" id="ARBA00022691"/>
    </source>
</evidence>
<dbReference type="InterPro" id="IPR029026">
    <property type="entry name" value="tRNA_m1G_MTases_N"/>
</dbReference>
<dbReference type="SUPFAM" id="SSF75217">
    <property type="entry name" value="alpha/beta knot"/>
    <property type="match status" value="1"/>
</dbReference>
<organism evidence="15 16">
    <name type="scientific">Noviherbaspirillum cavernae</name>
    <dbReference type="NCBI Taxonomy" id="2320862"/>
    <lineage>
        <taxon>Bacteria</taxon>
        <taxon>Pseudomonadati</taxon>
        <taxon>Pseudomonadota</taxon>
        <taxon>Betaproteobacteria</taxon>
        <taxon>Burkholderiales</taxon>
        <taxon>Oxalobacteraceae</taxon>
        <taxon>Noviherbaspirillum</taxon>
    </lineage>
</organism>
<dbReference type="InterPro" id="IPR015947">
    <property type="entry name" value="PUA-like_sf"/>
</dbReference>
<dbReference type="Gene3D" id="3.40.1280.10">
    <property type="match status" value="1"/>
</dbReference>
<evidence type="ECO:0000256" key="3">
    <source>
        <dbReference type="ARBA" id="ARBA00012328"/>
    </source>
</evidence>
<evidence type="ECO:0000256" key="8">
    <source>
        <dbReference type="ARBA" id="ARBA00022679"/>
    </source>
</evidence>
<dbReference type="OrthoDB" id="9815641at2"/>
<evidence type="ECO:0000256" key="12">
    <source>
        <dbReference type="PIRNR" id="PIRNR015601"/>
    </source>
</evidence>
<dbReference type="NCBIfam" id="NF008692">
    <property type="entry name" value="PRK11713.1-5"/>
    <property type="match status" value="1"/>
</dbReference>
<comment type="catalytic activity">
    <reaction evidence="11 12">
        <text>uridine(1498) in 16S rRNA + S-adenosyl-L-methionine = N(3)-methyluridine(1498) in 16S rRNA + S-adenosyl-L-homocysteine + H(+)</text>
        <dbReference type="Rhea" id="RHEA:42920"/>
        <dbReference type="Rhea" id="RHEA-COMP:10283"/>
        <dbReference type="Rhea" id="RHEA-COMP:10284"/>
        <dbReference type="ChEBI" id="CHEBI:15378"/>
        <dbReference type="ChEBI" id="CHEBI:57856"/>
        <dbReference type="ChEBI" id="CHEBI:59789"/>
        <dbReference type="ChEBI" id="CHEBI:65315"/>
        <dbReference type="ChEBI" id="CHEBI:74502"/>
        <dbReference type="EC" id="2.1.1.193"/>
    </reaction>
</comment>
<dbReference type="Pfam" id="PF04452">
    <property type="entry name" value="Methyltrans_RNA"/>
    <property type="match status" value="1"/>
</dbReference>
<dbReference type="InterPro" id="IPR046887">
    <property type="entry name" value="RsmE_PUA-like"/>
</dbReference>
<evidence type="ECO:0000256" key="1">
    <source>
        <dbReference type="ARBA" id="ARBA00004496"/>
    </source>
</evidence>
<dbReference type="InterPro" id="IPR029028">
    <property type="entry name" value="Alpha/beta_knot_MTases"/>
</dbReference>
<dbReference type="Pfam" id="PF20260">
    <property type="entry name" value="PUA_4"/>
    <property type="match status" value="1"/>
</dbReference>
<evidence type="ECO:0000256" key="10">
    <source>
        <dbReference type="ARBA" id="ARBA00025699"/>
    </source>
</evidence>
<feature type="domain" description="Ribosomal RNA small subunit methyltransferase E methyltransferase" evidence="13">
    <location>
        <begin position="72"/>
        <end position="234"/>
    </location>
</feature>
<dbReference type="PANTHER" id="PTHR30027:SF3">
    <property type="entry name" value="16S RRNA (URACIL(1498)-N(3))-METHYLTRANSFERASE"/>
    <property type="match status" value="1"/>
</dbReference>
<comment type="function">
    <text evidence="10 12">Specifically methylates the N3 position of the uracil ring of uridine 1498 (m3U1498) in 16S rRNA. Acts on the fully assembled 30S ribosomal subunit.</text>
</comment>
<keyword evidence="6 12" id="KW-0698">rRNA processing</keyword>
<evidence type="ECO:0000313" key="16">
    <source>
        <dbReference type="Proteomes" id="UP000285190"/>
    </source>
</evidence>
<dbReference type="NCBIfam" id="TIGR00046">
    <property type="entry name" value="RsmE family RNA methyltransferase"/>
    <property type="match status" value="1"/>
</dbReference>
<dbReference type="AlphaFoldDB" id="A0A418WZ91"/>
<reference evidence="15 16" key="1">
    <citation type="submission" date="2018-09" db="EMBL/GenBank/DDBJ databases">
        <authorList>
            <person name="Zhu H."/>
        </authorList>
    </citation>
    <scope>NUCLEOTIDE SEQUENCE [LARGE SCALE GENOMIC DNA]</scope>
    <source>
        <strain evidence="15 16">K2R10-39</strain>
    </source>
</reference>
<evidence type="ECO:0000256" key="2">
    <source>
        <dbReference type="ARBA" id="ARBA00005528"/>
    </source>
</evidence>
<keyword evidence="9 12" id="KW-0949">S-adenosyl-L-methionine</keyword>
<dbReference type="PANTHER" id="PTHR30027">
    <property type="entry name" value="RIBOSOMAL RNA SMALL SUBUNIT METHYLTRANSFERASE E"/>
    <property type="match status" value="1"/>
</dbReference>
<dbReference type="InterPro" id="IPR046886">
    <property type="entry name" value="RsmE_MTase_dom"/>
</dbReference>
<evidence type="ECO:0000256" key="5">
    <source>
        <dbReference type="ARBA" id="ARBA00022490"/>
    </source>
</evidence>
<feature type="domain" description="Ribosomal RNA small subunit methyltransferase E PUA-like" evidence="14">
    <location>
        <begin position="18"/>
        <end position="63"/>
    </location>
</feature>
<keyword evidence="8 12" id="KW-0808">Transferase</keyword>
<name>A0A418WZ91_9BURK</name>
<comment type="caution">
    <text evidence="15">The sequence shown here is derived from an EMBL/GenBank/DDBJ whole genome shotgun (WGS) entry which is preliminary data.</text>
</comment>
<comment type="subcellular location">
    <subcellularLocation>
        <location evidence="1 12">Cytoplasm</location>
    </subcellularLocation>
</comment>
<dbReference type="PIRSF" id="PIRSF015601">
    <property type="entry name" value="MTase_slr0722"/>
    <property type="match status" value="1"/>
</dbReference>
<dbReference type="CDD" id="cd18084">
    <property type="entry name" value="RsmE-like"/>
    <property type="match status" value="1"/>
</dbReference>
<sequence>MPRFFDPQSLQVGAIISLPDHVAHHVRVLRMAHGDNITLFNGEGGEYTATLTEIDKKRASAEIKTFSPREAELPYAIKLAQALPEASKMDWIIEKAVELGVTAIQPLTAQRCVVRLSAERAEKKAAHWQGIIVAASEQSGRNRLAHLAEPLDFHQWVGQQDLHTRILLTPRAEQSFSDWARHHSPQSVSLLIGPEGGFTKQEEDAARAQGVLALSIGQRVLRTETAGLAAVSAMNAIWGEM</sequence>
<dbReference type="Proteomes" id="UP000285190">
    <property type="component" value="Unassembled WGS sequence"/>
</dbReference>
<evidence type="ECO:0000256" key="4">
    <source>
        <dbReference type="ARBA" id="ARBA00013673"/>
    </source>
</evidence>
<evidence type="ECO:0000256" key="11">
    <source>
        <dbReference type="ARBA" id="ARBA00047944"/>
    </source>
</evidence>
<comment type="similarity">
    <text evidence="2 12">Belongs to the RNA methyltransferase RsmE family.</text>
</comment>
<keyword evidence="5 12" id="KW-0963">Cytoplasm</keyword>
<protein>
    <recommendedName>
        <fullName evidence="4 12">Ribosomal RNA small subunit methyltransferase E</fullName>
        <ecNumber evidence="3 12">2.1.1.193</ecNumber>
    </recommendedName>
</protein>
<evidence type="ECO:0000256" key="6">
    <source>
        <dbReference type="ARBA" id="ARBA00022552"/>
    </source>
</evidence>
<dbReference type="GO" id="GO:0070475">
    <property type="term" value="P:rRNA base methylation"/>
    <property type="evidence" value="ECO:0007669"/>
    <property type="project" value="TreeGrafter"/>
</dbReference>
<dbReference type="GO" id="GO:0070042">
    <property type="term" value="F:rRNA (uridine-N3-)-methyltransferase activity"/>
    <property type="evidence" value="ECO:0007669"/>
    <property type="project" value="TreeGrafter"/>
</dbReference>
<dbReference type="Gene3D" id="2.40.240.20">
    <property type="entry name" value="Hypothetical PUA domain-like, domain 1"/>
    <property type="match status" value="1"/>
</dbReference>